<evidence type="ECO:0000256" key="1">
    <source>
        <dbReference type="SAM" id="MobiDB-lite"/>
    </source>
</evidence>
<keyword evidence="3" id="KW-1185">Reference proteome</keyword>
<name>A0A1Y2AXW7_9TREE</name>
<evidence type="ECO:0000313" key="2">
    <source>
        <dbReference type="EMBL" id="ORY27336.1"/>
    </source>
</evidence>
<comment type="caution">
    <text evidence="2">The sequence shown here is derived from an EMBL/GenBank/DDBJ whole genome shotgun (WGS) entry which is preliminary data.</text>
</comment>
<dbReference type="InParanoid" id="A0A1Y2AXW7"/>
<gene>
    <name evidence="2" type="ORF">BCR39DRAFT_506295</name>
</gene>
<dbReference type="AlphaFoldDB" id="A0A1Y2AXW7"/>
<reference evidence="2 3" key="1">
    <citation type="submission" date="2016-07" db="EMBL/GenBank/DDBJ databases">
        <title>Pervasive Adenine N6-methylation of Active Genes in Fungi.</title>
        <authorList>
            <consortium name="DOE Joint Genome Institute"/>
            <person name="Mondo S.J."/>
            <person name="Dannebaum R.O."/>
            <person name="Kuo R.C."/>
            <person name="Labutti K."/>
            <person name="Haridas S."/>
            <person name="Kuo A."/>
            <person name="Salamov A."/>
            <person name="Ahrendt S.R."/>
            <person name="Lipzen A."/>
            <person name="Sullivan W."/>
            <person name="Andreopoulos W.B."/>
            <person name="Clum A."/>
            <person name="Lindquist E."/>
            <person name="Daum C."/>
            <person name="Ramamoorthy G.K."/>
            <person name="Gryganskyi A."/>
            <person name="Culley D."/>
            <person name="Magnuson J.K."/>
            <person name="James T.Y."/>
            <person name="O'Malley M.A."/>
            <person name="Stajich J.E."/>
            <person name="Spatafora J.W."/>
            <person name="Visel A."/>
            <person name="Grigoriev I.V."/>
        </authorList>
    </citation>
    <scope>NUCLEOTIDE SEQUENCE [LARGE SCALE GENOMIC DNA]</scope>
    <source>
        <strain evidence="2 3">68-887.2</strain>
    </source>
</reference>
<dbReference type="Proteomes" id="UP000193986">
    <property type="component" value="Unassembled WGS sequence"/>
</dbReference>
<protein>
    <submittedName>
        <fullName evidence="2">Uncharacterized protein</fullName>
    </submittedName>
</protein>
<evidence type="ECO:0000313" key="3">
    <source>
        <dbReference type="Proteomes" id="UP000193986"/>
    </source>
</evidence>
<sequence>MSTDSSSAQANDSSGPGAISSESGLVYRWSPEMYVDRFGPLDVGLRLRVQFMEDTRQDRGARQSAEVAARTREADVDCRSGLQKVLESYDANHPNVTASYAETADRLSPIDWWASSVASLVGAYGPTREDEVTRGRYVFRKWRIEKDAYCYGGAATEEVLAAFTRGSTEVLRTTATVSPYISVSGTTLGLHLSANLGDPTFADSVSTVDKELTMRRLKAVEESFSNTFEPSFAKTLRNSFASEPPATDFTPGTMLSLGMVQQWTTAVENRIRAAGLPEITVRPAELIVKIDLDYEDEGTRSAFVPYGGQTNRRD</sequence>
<proteinExistence type="predicted"/>
<dbReference type="EMBL" id="MCFC01000039">
    <property type="protein sequence ID" value="ORY27336.1"/>
    <property type="molecule type" value="Genomic_DNA"/>
</dbReference>
<feature type="compositionally biased region" description="Polar residues" evidence="1">
    <location>
        <begin position="1"/>
        <end position="14"/>
    </location>
</feature>
<accession>A0A1Y2AXW7</accession>
<organism evidence="2 3">
    <name type="scientific">Naematelia encephala</name>
    <dbReference type="NCBI Taxonomy" id="71784"/>
    <lineage>
        <taxon>Eukaryota</taxon>
        <taxon>Fungi</taxon>
        <taxon>Dikarya</taxon>
        <taxon>Basidiomycota</taxon>
        <taxon>Agaricomycotina</taxon>
        <taxon>Tremellomycetes</taxon>
        <taxon>Tremellales</taxon>
        <taxon>Naemateliaceae</taxon>
        <taxon>Naematelia</taxon>
    </lineage>
</organism>
<feature type="region of interest" description="Disordered" evidence="1">
    <location>
        <begin position="1"/>
        <end position="21"/>
    </location>
</feature>